<reference evidence="1 2" key="1">
    <citation type="submission" date="2016-11" db="EMBL/GenBank/DDBJ databases">
        <authorList>
            <person name="Jaros S."/>
            <person name="Januszkiewicz K."/>
            <person name="Wedrychowicz H."/>
        </authorList>
    </citation>
    <scope>NUCLEOTIDE SEQUENCE [LARGE SCALE GENOMIC DNA]</scope>
    <source>
        <strain evidence="1 2">CECT 7868</strain>
    </source>
</reference>
<sequence>MAEVYTNNFEMHKCACYHLMIMQTIMTDTERCELDEVLLYLHCLIARDMYDRT</sequence>
<keyword evidence="2" id="KW-1185">Reference proteome</keyword>
<evidence type="ECO:0000313" key="2">
    <source>
        <dbReference type="Proteomes" id="UP000184608"/>
    </source>
</evidence>
<protein>
    <submittedName>
        <fullName evidence="1">Uncharacterized protein</fullName>
    </submittedName>
</protein>
<proteinExistence type="predicted"/>
<name>A0A1M5VW80_9VIBR</name>
<dbReference type="Proteomes" id="UP000184608">
    <property type="component" value="Unassembled WGS sequence"/>
</dbReference>
<dbReference type="AlphaFoldDB" id="A0A1M5VW80"/>
<dbReference type="EMBL" id="FQXZ01000006">
    <property type="protein sequence ID" value="SHH79254.1"/>
    <property type="molecule type" value="Genomic_DNA"/>
</dbReference>
<organism evidence="1 2">
    <name type="scientific">Vibrio aerogenes CECT 7868</name>
    <dbReference type="NCBI Taxonomy" id="1216006"/>
    <lineage>
        <taxon>Bacteria</taxon>
        <taxon>Pseudomonadati</taxon>
        <taxon>Pseudomonadota</taxon>
        <taxon>Gammaproteobacteria</taxon>
        <taxon>Vibrionales</taxon>
        <taxon>Vibrionaceae</taxon>
        <taxon>Vibrio</taxon>
    </lineage>
</organism>
<accession>A0A1M5VW80</accession>
<gene>
    <name evidence="1" type="ORF">VA7868_00522</name>
</gene>
<evidence type="ECO:0000313" key="1">
    <source>
        <dbReference type="EMBL" id="SHH79254.1"/>
    </source>
</evidence>